<organism evidence="2 3">
    <name type="scientific">Neptuniibacter caesariensis</name>
    <dbReference type="NCBI Taxonomy" id="207954"/>
    <lineage>
        <taxon>Bacteria</taxon>
        <taxon>Pseudomonadati</taxon>
        <taxon>Pseudomonadota</taxon>
        <taxon>Gammaproteobacteria</taxon>
        <taxon>Oceanospirillales</taxon>
        <taxon>Oceanospirillaceae</taxon>
        <taxon>Neptuniibacter</taxon>
    </lineage>
</organism>
<evidence type="ECO:0000256" key="1">
    <source>
        <dbReference type="SAM" id="SignalP"/>
    </source>
</evidence>
<comment type="caution">
    <text evidence="2">The sequence shown here is derived from an EMBL/GenBank/DDBJ whole genome shotgun (WGS) entry which is preliminary data.</text>
</comment>
<dbReference type="InterPro" id="IPR027396">
    <property type="entry name" value="DsrEFH-like"/>
</dbReference>
<feature type="signal peptide" evidence="1">
    <location>
        <begin position="1"/>
        <end position="18"/>
    </location>
</feature>
<dbReference type="EMBL" id="PDSG01000003">
    <property type="protein sequence ID" value="PIE20836.1"/>
    <property type="molecule type" value="Genomic_DNA"/>
</dbReference>
<feature type="chain" id="PRO_5013599924" evidence="1">
    <location>
        <begin position="19"/>
        <end position="150"/>
    </location>
</feature>
<name>A0A2G6JBP7_NEPCE</name>
<dbReference type="SUPFAM" id="SSF75169">
    <property type="entry name" value="DsrEFH-like"/>
    <property type="match status" value="1"/>
</dbReference>
<dbReference type="Proteomes" id="UP000242733">
    <property type="component" value="Unassembled WGS sequence"/>
</dbReference>
<gene>
    <name evidence="2" type="ORF">CSA61_00240</name>
</gene>
<sequence length="150" mass="17615">MRYLVHFFLAFLMSFSIAAEPLQPRVNSAVDNSRYLALIKKNTPSEVELLLRRASLLAEKVEDLHAYEPIVFVLHGDEAHAFRDKNMDQYKELIRLAEKLEQENVIDIRVCETWMRVNKIERSELPDFIDTVPLGSAEENRLRDRGYLYF</sequence>
<keyword evidence="1" id="KW-0732">Signal</keyword>
<protein>
    <submittedName>
        <fullName evidence="2">Uncharacterized protein</fullName>
    </submittedName>
</protein>
<evidence type="ECO:0000313" key="3">
    <source>
        <dbReference type="Proteomes" id="UP000242733"/>
    </source>
</evidence>
<reference evidence="2 3" key="1">
    <citation type="submission" date="2017-10" db="EMBL/GenBank/DDBJ databases">
        <title>Novel microbial diversity and functional potential in the marine mammal oral microbiome.</title>
        <authorList>
            <person name="Dudek N.K."/>
            <person name="Sun C.L."/>
            <person name="Burstein D."/>
            <person name="Kantor R.S."/>
            <person name="Aliaga Goltsman D.S."/>
            <person name="Bik E.M."/>
            <person name="Thomas B.C."/>
            <person name="Banfield J.F."/>
            <person name="Relman D.A."/>
        </authorList>
    </citation>
    <scope>NUCLEOTIDE SEQUENCE [LARGE SCALE GENOMIC DNA]</scope>
    <source>
        <strain evidence="2">DOLJORAL78_49_30</strain>
    </source>
</reference>
<dbReference type="Gene3D" id="3.40.1260.10">
    <property type="entry name" value="DsrEFH-like"/>
    <property type="match status" value="1"/>
</dbReference>
<proteinExistence type="predicted"/>
<evidence type="ECO:0000313" key="2">
    <source>
        <dbReference type="EMBL" id="PIE20836.1"/>
    </source>
</evidence>
<dbReference type="AlphaFoldDB" id="A0A2G6JBP7"/>
<accession>A0A2G6JBP7</accession>